<keyword evidence="5" id="KW-1185">Reference proteome</keyword>
<dbReference type="KEGG" id="psab:PSAB_12390"/>
<dbReference type="CDD" id="cd04301">
    <property type="entry name" value="NAT_SF"/>
    <property type="match status" value="1"/>
</dbReference>
<evidence type="ECO:0000256" key="1">
    <source>
        <dbReference type="ARBA" id="ARBA00022679"/>
    </source>
</evidence>
<dbReference type="NCBIfam" id="NF040503">
    <property type="entry name" value="resist_ArsN1a"/>
    <property type="match status" value="1"/>
</dbReference>
<feature type="domain" description="N-acetyltransferase" evidence="3">
    <location>
        <begin position="3"/>
        <end position="156"/>
    </location>
</feature>
<dbReference type="SUPFAM" id="SSF55729">
    <property type="entry name" value="Acyl-CoA N-acyltransferases (Nat)"/>
    <property type="match status" value="1"/>
</dbReference>
<gene>
    <name evidence="4" type="ORF">PSAB_12390</name>
</gene>
<keyword evidence="1 4" id="KW-0808">Transferase</keyword>
<dbReference type="Proteomes" id="UP000019772">
    <property type="component" value="Chromosome"/>
</dbReference>
<organism evidence="4 5">
    <name type="scientific">Paenibacillus sabinae T27</name>
    <dbReference type="NCBI Taxonomy" id="1268072"/>
    <lineage>
        <taxon>Bacteria</taxon>
        <taxon>Bacillati</taxon>
        <taxon>Bacillota</taxon>
        <taxon>Bacilli</taxon>
        <taxon>Bacillales</taxon>
        <taxon>Paenibacillaceae</taxon>
        <taxon>Paenibacillus</taxon>
    </lineage>
</organism>
<dbReference type="Gene3D" id="3.40.630.30">
    <property type="match status" value="1"/>
</dbReference>
<dbReference type="GO" id="GO:0016747">
    <property type="term" value="F:acyltransferase activity, transferring groups other than amino-acyl groups"/>
    <property type="evidence" value="ECO:0007669"/>
    <property type="project" value="InterPro"/>
</dbReference>
<dbReference type="RefSeq" id="WP_051529764.1">
    <property type="nucleotide sequence ID" value="NZ_CP004078.1"/>
</dbReference>
<dbReference type="EMBL" id="CP004078">
    <property type="protein sequence ID" value="AHV97402.1"/>
    <property type="molecule type" value="Genomic_DNA"/>
</dbReference>
<dbReference type="OrthoDB" id="9798006at2"/>
<reference evidence="4 5" key="1">
    <citation type="journal article" date="2014" name="PLoS Genet.">
        <title>Comparative Genomic Analysis of N2-Fixing and Non-N2-Fixing Paenibacillus spp.: Organization, Evolution and Expression of the Nitrogen Fixation Genes.</title>
        <authorList>
            <person name="Xie J.B."/>
            <person name="Du Z."/>
            <person name="Bai L."/>
            <person name="Tian C."/>
            <person name="Zhang Y."/>
            <person name="Xie J.Y."/>
            <person name="Wang T."/>
            <person name="Liu X."/>
            <person name="Chen X."/>
            <person name="Cheng Q."/>
            <person name="Chen S."/>
            <person name="Li J."/>
        </authorList>
    </citation>
    <scope>NUCLEOTIDE SEQUENCE [LARGE SCALE GENOMIC DNA]</scope>
    <source>
        <strain evidence="4 5">T27</strain>
    </source>
</reference>
<dbReference type="Pfam" id="PF00583">
    <property type="entry name" value="Acetyltransf_1"/>
    <property type="match status" value="1"/>
</dbReference>
<dbReference type="eggNOG" id="COG1247">
    <property type="taxonomic scope" value="Bacteria"/>
</dbReference>
<dbReference type="STRING" id="1268072.PSAB_12390"/>
<dbReference type="AlphaFoldDB" id="X4ZJB5"/>
<dbReference type="InterPro" id="IPR016181">
    <property type="entry name" value="Acyl_CoA_acyltransferase"/>
</dbReference>
<proteinExistence type="predicted"/>
<accession>X4ZJB5</accession>
<dbReference type="PANTHER" id="PTHR43072:SF23">
    <property type="entry name" value="UPF0039 PROTEIN C11D3.02C"/>
    <property type="match status" value="1"/>
</dbReference>
<sequence>MEVKLRRAAEKDAEQLAEIYNYSIQHERNATFETELRTAEDRRFWIRNQHKRHPIIVAECEGRILGWASSSPYRTRSCYDGIGEFSIYVHKPFRGKGIGKRLLNELIEECRRIGHWKLLSRIFDFNHESRELCKRCGFREVGIYEKHGQLDGRWIDCVIVEKLLISVD</sequence>
<dbReference type="PATRIC" id="fig|1268072.3.peg.2575"/>
<dbReference type="PROSITE" id="PS51186">
    <property type="entry name" value="GNAT"/>
    <property type="match status" value="1"/>
</dbReference>
<evidence type="ECO:0000259" key="3">
    <source>
        <dbReference type="PROSITE" id="PS51186"/>
    </source>
</evidence>
<dbReference type="InterPro" id="IPR000182">
    <property type="entry name" value="GNAT_dom"/>
</dbReference>
<evidence type="ECO:0000256" key="2">
    <source>
        <dbReference type="ARBA" id="ARBA00023315"/>
    </source>
</evidence>
<name>X4ZJB5_9BACL</name>
<protein>
    <submittedName>
        <fullName evidence="4">N-acetyltransferase GCN5</fullName>
    </submittedName>
</protein>
<dbReference type="HOGENOM" id="CLU_013985_4_5_9"/>
<keyword evidence="2" id="KW-0012">Acyltransferase</keyword>
<evidence type="ECO:0000313" key="4">
    <source>
        <dbReference type="EMBL" id="AHV97402.1"/>
    </source>
</evidence>
<evidence type="ECO:0000313" key="5">
    <source>
        <dbReference type="Proteomes" id="UP000019772"/>
    </source>
</evidence>
<dbReference type="PANTHER" id="PTHR43072">
    <property type="entry name" value="N-ACETYLTRANSFERASE"/>
    <property type="match status" value="1"/>
</dbReference>